<sequence length="836" mass="91318">MLRAVPPIPMTDEEITAGTATGAGSETDPLLGSAGGEDNYGRTQSYGSRLRGKWHILVLVLFVVIILGGINVYLISSYIEDMYLDAAMFDVEKLEVVEITNNGARVNFKGSLSFDYNQIHGLYYKTVGVSLGWLLGSITSIPSEKSCFMYAGLVGSNKHHVSKIRLPPIEFSLRQSEISHLDLDIMVEVIPLEVSVLVSAMMERASQGAKGLDLNVDLLGESRIKAGWLYDSSRLALSRRISLPLNMENLVSVSEVTVSELEGGFKYKVDAEALIKKTIFPVRMDVGTLYWDISLPGCETVDKVGRLTTHSFVVEPYSDVSLRLSSTVGKVSKDLTKICSNGSSPLSSLVNDFQNGNTVKVFLSGAKIQDPDIPKWLSELVTTLFVPIGVDSSMVNVGLEKPEVQSIGLSSVGMKFEKGVPIVSVSLVAGVEMPPQLQGIKHVNVTQIRGSIQLSTREDLLATLDIDDWQSSSLKFDNEVRMLNVSTDIKETELFLNDTFVVSELLQNVISGDPVKFDVNMTADAVVDMPLLHTEFNCVNFVQSLVLPALPVGEALDDLKVKIDQVYLVESTKTSAVLLMDLELANLFGLDFTIGDHIIDMNLEFNGTKVGHISTEGIVLASEGLSNVTTWLHLDTAAAKQGCIKTEELVSEYLSGSRPAITVVGHSGSFIDSPSLSQSVDGVGIDIRLPEFVYEPEEKISTVDSNESKDITIQDEPSGFIISSTMHIMTSEIEFTVFNPIVNSEVFINILEARAMYEGTTLGYINKEQRLLIPPGLYKTPRIPITYAGGIGGSILRKALNGNLKVEATAIFKFKLDKFRLDLMYHGSGLSTNIRL</sequence>
<evidence type="ECO:0000313" key="6">
    <source>
        <dbReference type="Proteomes" id="UP000019384"/>
    </source>
</evidence>
<dbReference type="PANTHER" id="PTHR35895:SF3">
    <property type="entry name" value="PRE-RRNA PROCESSING PROTEIN"/>
    <property type="match status" value="1"/>
</dbReference>
<dbReference type="OrthoDB" id="5596576at2759"/>
<feature type="region of interest" description="Disordered" evidence="1">
    <location>
        <begin position="15"/>
        <end position="37"/>
    </location>
</feature>
<dbReference type="AlphaFoldDB" id="W6MX15"/>
<feature type="domain" description="Tag1 C-terminal" evidence="3">
    <location>
        <begin position="442"/>
        <end position="530"/>
    </location>
</feature>
<dbReference type="PANTHER" id="PTHR35895">
    <property type="entry name" value="CHROMOSOME 16, WHOLE GENOME SHOTGUN SEQUENCE"/>
    <property type="match status" value="1"/>
</dbReference>
<accession>W6MX15</accession>
<feature type="transmembrane region" description="Helical" evidence="2">
    <location>
        <begin position="54"/>
        <end position="75"/>
    </location>
</feature>
<dbReference type="GO" id="GO:0000329">
    <property type="term" value="C:fungal-type vacuole membrane"/>
    <property type="evidence" value="ECO:0007669"/>
    <property type="project" value="InterPro"/>
</dbReference>
<keyword evidence="2" id="KW-0472">Membrane</keyword>
<evidence type="ECO:0000256" key="2">
    <source>
        <dbReference type="SAM" id="Phobius"/>
    </source>
</evidence>
<dbReference type="Pfam" id="PF26153">
    <property type="entry name" value="LEA-2L_5"/>
    <property type="match status" value="1"/>
</dbReference>
<reference evidence="5" key="2">
    <citation type="submission" date="2014-02" db="EMBL/GenBank/DDBJ databases">
        <title>Complete DNA sequence of /Kuraishia capsulata/ illustrates novel genomic features among budding yeasts (/Saccharomycotina/).</title>
        <authorList>
            <person name="Morales L."/>
            <person name="Noel B."/>
            <person name="Porcel B."/>
            <person name="Marcet-Houben M."/>
            <person name="Hullo M-F."/>
            <person name="Sacerdot C."/>
            <person name="Tekaia F."/>
            <person name="Leh-Louis V."/>
            <person name="Despons L."/>
            <person name="Khanna V."/>
            <person name="Aury J-M."/>
            <person name="Barbe V."/>
            <person name="Couloux A."/>
            <person name="Labadie K."/>
            <person name="Pelletier E."/>
            <person name="Souciet J-L."/>
            <person name="Boekhout T."/>
            <person name="Gabaldon T."/>
            <person name="Wincker P."/>
            <person name="Dujon B."/>
        </authorList>
    </citation>
    <scope>NUCLEOTIDE SEQUENCE</scope>
    <source>
        <strain evidence="5">CBS 1993</strain>
    </source>
</reference>
<organism evidence="5 6">
    <name type="scientific">Kuraishia capsulata CBS 1993</name>
    <dbReference type="NCBI Taxonomy" id="1382522"/>
    <lineage>
        <taxon>Eukaryota</taxon>
        <taxon>Fungi</taxon>
        <taxon>Dikarya</taxon>
        <taxon>Ascomycota</taxon>
        <taxon>Saccharomycotina</taxon>
        <taxon>Pichiomycetes</taxon>
        <taxon>Pichiales</taxon>
        <taxon>Pichiaceae</taxon>
        <taxon>Kuraishia</taxon>
    </lineage>
</organism>
<gene>
    <name evidence="5" type="ORF">KUCA_T00004086001</name>
</gene>
<proteinExistence type="predicted"/>
<dbReference type="GeneID" id="34521484"/>
<name>W6MX15_9ASCO</name>
<dbReference type="EMBL" id="HG793129">
    <property type="protein sequence ID" value="CDK28105.1"/>
    <property type="molecule type" value="Genomic_DNA"/>
</dbReference>
<evidence type="ECO:0008006" key="7">
    <source>
        <dbReference type="Google" id="ProtNLM"/>
    </source>
</evidence>
<protein>
    <recommendedName>
        <fullName evidence="7">Late embryogenesis abundant protein LEA-2 subgroup domain-containing protein</fullName>
    </recommendedName>
</protein>
<dbReference type="Proteomes" id="UP000019384">
    <property type="component" value="Unassembled WGS sequence"/>
</dbReference>
<dbReference type="InterPro" id="IPR055011">
    <property type="entry name" value="Tag1_C"/>
</dbReference>
<evidence type="ECO:0000259" key="3">
    <source>
        <dbReference type="Pfam" id="PF22786"/>
    </source>
</evidence>
<keyword evidence="2" id="KW-1133">Transmembrane helix</keyword>
<feature type="domain" description="Tag1-like fifth Ig-like" evidence="4">
    <location>
        <begin position="715"/>
        <end position="823"/>
    </location>
</feature>
<dbReference type="InterPro" id="IPR059066">
    <property type="entry name" value="Ig_Tag1-like_5th"/>
</dbReference>
<dbReference type="InterPro" id="IPR046368">
    <property type="entry name" value="Tag1"/>
</dbReference>
<keyword evidence="6" id="KW-1185">Reference proteome</keyword>
<dbReference type="Pfam" id="PF22786">
    <property type="entry name" value="Tag1_C"/>
    <property type="match status" value="1"/>
</dbReference>
<dbReference type="RefSeq" id="XP_022460096.1">
    <property type="nucleotide sequence ID" value="XM_022600784.1"/>
</dbReference>
<reference evidence="5" key="1">
    <citation type="submission" date="2013-12" db="EMBL/GenBank/DDBJ databases">
        <authorList>
            <person name="Genoscope - CEA"/>
        </authorList>
    </citation>
    <scope>NUCLEOTIDE SEQUENCE</scope>
    <source>
        <strain evidence="5">CBS 1993</strain>
    </source>
</reference>
<dbReference type="HOGENOM" id="CLU_346343_0_0_1"/>
<evidence type="ECO:0000313" key="5">
    <source>
        <dbReference type="EMBL" id="CDK28105.1"/>
    </source>
</evidence>
<evidence type="ECO:0000259" key="4">
    <source>
        <dbReference type="Pfam" id="PF26153"/>
    </source>
</evidence>
<keyword evidence="2" id="KW-0812">Transmembrane</keyword>
<evidence type="ECO:0000256" key="1">
    <source>
        <dbReference type="SAM" id="MobiDB-lite"/>
    </source>
</evidence>